<dbReference type="OrthoDB" id="9764804at2"/>
<dbReference type="CDD" id="cd15482">
    <property type="entry name" value="Sialidase_non-viral"/>
    <property type="match status" value="2"/>
</dbReference>
<evidence type="ECO:0000313" key="2">
    <source>
        <dbReference type="Proteomes" id="UP000198804"/>
    </source>
</evidence>
<dbReference type="AlphaFoldDB" id="A0A1I4LS43"/>
<proteinExistence type="predicted"/>
<dbReference type="InterPro" id="IPR052025">
    <property type="entry name" value="Xyloglucanase_GH74"/>
</dbReference>
<accession>A0A1I4LS43</accession>
<dbReference type="PANTHER" id="PTHR43739">
    <property type="entry name" value="XYLOGLUCANASE (EUROFUNG)"/>
    <property type="match status" value="1"/>
</dbReference>
<dbReference type="EMBL" id="FOSV01000031">
    <property type="protein sequence ID" value="SFL93721.1"/>
    <property type="molecule type" value="Genomic_DNA"/>
</dbReference>
<protein>
    <recommendedName>
        <fullName evidence="3">BNR/Asp-box repeat-containing protein</fullName>
    </recommendedName>
</protein>
<organism evidence="1 2">
    <name type="scientific">Methylorubrum salsuginis</name>
    <dbReference type="NCBI Taxonomy" id="414703"/>
    <lineage>
        <taxon>Bacteria</taxon>
        <taxon>Pseudomonadati</taxon>
        <taxon>Pseudomonadota</taxon>
        <taxon>Alphaproteobacteria</taxon>
        <taxon>Hyphomicrobiales</taxon>
        <taxon>Methylobacteriaceae</taxon>
        <taxon>Methylorubrum</taxon>
    </lineage>
</organism>
<keyword evidence="2" id="KW-1185">Reference proteome</keyword>
<dbReference type="InterPro" id="IPR015943">
    <property type="entry name" value="WD40/YVTN_repeat-like_dom_sf"/>
</dbReference>
<reference evidence="2" key="1">
    <citation type="submission" date="2016-10" db="EMBL/GenBank/DDBJ databases">
        <authorList>
            <person name="Varghese N."/>
            <person name="Submissions S."/>
        </authorList>
    </citation>
    <scope>NUCLEOTIDE SEQUENCE [LARGE SCALE GENOMIC DNA]</scope>
    <source>
        <strain evidence="2">CGMCC 1.6474</strain>
    </source>
</reference>
<name>A0A1I4LS43_9HYPH</name>
<dbReference type="RefSeq" id="WP_091951524.1">
    <property type="nucleotide sequence ID" value="NZ_FOSV01000031.1"/>
</dbReference>
<dbReference type="STRING" id="414703.SAMN04488125_13129"/>
<gene>
    <name evidence="1" type="ORF">SAMN04488125_13129</name>
</gene>
<dbReference type="GO" id="GO:0010411">
    <property type="term" value="P:xyloglucan metabolic process"/>
    <property type="evidence" value="ECO:0007669"/>
    <property type="project" value="TreeGrafter"/>
</dbReference>
<dbReference type="Proteomes" id="UP000198804">
    <property type="component" value="Unassembled WGS sequence"/>
</dbReference>
<evidence type="ECO:0000313" key="1">
    <source>
        <dbReference type="EMBL" id="SFL93721.1"/>
    </source>
</evidence>
<dbReference type="PANTHER" id="PTHR43739:SF5">
    <property type="entry name" value="EXO-ALPHA-SIALIDASE"/>
    <property type="match status" value="1"/>
</dbReference>
<sequence>MRRRDLLALAGAAVLRPDALRAGVGETRWRTLRIGAGGFLVGMDLAADGTAVVRTDTYGAWIREPQATGWRPLVTRASMPPEDRHEDSPATSWPLDVALAPSLTRRLYMGLDGWLYRSDDAGRSWARTAYPRVEGMGGVANESKVNGRKIAVDPHDPDTVYVGAPRDPLRVSHDGGRSWRSVTDVPVAGMLGDEAMGYLVIVDPTAPQWDGRASVVYACPWGAGVHRSLDGGATWSLLPGSPKGLRHAAIDPRGLLYAVGGTETDPARQLNRFDGRWSTLSPPDTGAEAWHSITASLHAPGRILAGKVDGSLCESLDGGRSWQSPIPRTALRRTAEDIPWLAWTDEVWMSNGDIRFDPARPDRLLFAQGIGMWEATFPPGARSVGWTSCSRNIEQLVATQCLHPPGADSAALLTCMDRGVWRVTDPDAYPARHGPDPAFTHCWGIDYASGDPTFLVATMSSQQASDRDRSGFSTDGGRTWRRFSRRPSWAEATSGKGFIAASTPANLVWMPGEGRGLPHYTRDGGATWRPCAVEGLGEADAGGFGAPIHIRRFALCADRMVPGTFYLVHHPAGLFASTDGGAYWTRRHAFRTQGRAWTDRFHAKLRAVPGQAGHLYYTAGHSSAERYGALRHSRDGGRTWDALGSVSEVSDFAFGKAATGSEIPALYIAGYVAARWGLHRSTDAGTTWAQLGDGFPTGSLDRIAALEADKAVFGRVYVGFAGSGWAYGSL</sequence>
<dbReference type="Gene3D" id="2.130.10.10">
    <property type="entry name" value="YVTN repeat-like/Quinoprotein amine dehydrogenase"/>
    <property type="match status" value="2"/>
</dbReference>
<dbReference type="SUPFAM" id="SSF110296">
    <property type="entry name" value="Oligoxyloglucan reducing end-specific cellobiohydrolase"/>
    <property type="match status" value="2"/>
</dbReference>
<evidence type="ECO:0008006" key="3">
    <source>
        <dbReference type="Google" id="ProtNLM"/>
    </source>
</evidence>